<evidence type="ECO:0000259" key="10">
    <source>
        <dbReference type="PROSITE" id="PS51198"/>
    </source>
</evidence>
<dbReference type="Proteomes" id="UP000308330">
    <property type="component" value="Unassembled WGS sequence"/>
</dbReference>
<dbReference type="InterPro" id="IPR014017">
    <property type="entry name" value="DNA_helicase_UvrD-like_C"/>
</dbReference>
<keyword evidence="2 9" id="KW-0378">Hydrolase</keyword>
<evidence type="ECO:0000256" key="7">
    <source>
        <dbReference type="ARBA" id="ARBA00034808"/>
    </source>
</evidence>
<gene>
    <name evidence="12" type="ORF">FC748_18140</name>
</gene>
<accession>A0ABY2SU21</accession>
<feature type="domain" description="UvrD-like helicase ATP-binding" evidence="10">
    <location>
        <begin position="320"/>
        <end position="639"/>
    </location>
</feature>
<dbReference type="Gene3D" id="1.10.3170.10">
    <property type="entry name" value="Recbcd, chain B, domain 2"/>
    <property type="match status" value="1"/>
</dbReference>
<evidence type="ECO:0000256" key="3">
    <source>
        <dbReference type="ARBA" id="ARBA00022806"/>
    </source>
</evidence>
<dbReference type="Gene3D" id="1.10.486.10">
    <property type="entry name" value="PCRA, domain 4"/>
    <property type="match status" value="1"/>
</dbReference>
<dbReference type="InterPro" id="IPR000212">
    <property type="entry name" value="DNA_helicase_UvrD/REP"/>
</dbReference>
<comment type="catalytic activity">
    <reaction evidence="8">
        <text>ATP + H2O = ADP + phosphate + H(+)</text>
        <dbReference type="Rhea" id="RHEA:13065"/>
        <dbReference type="ChEBI" id="CHEBI:15377"/>
        <dbReference type="ChEBI" id="CHEBI:15378"/>
        <dbReference type="ChEBI" id="CHEBI:30616"/>
        <dbReference type="ChEBI" id="CHEBI:43474"/>
        <dbReference type="ChEBI" id="CHEBI:456216"/>
        <dbReference type="EC" id="5.6.2.4"/>
    </reaction>
</comment>
<dbReference type="EC" id="5.6.2.4" evidence="7"/>
<name>A0ABY2SU21_9BACI</name>
<comment type="catalytic activity">
    <reaction evidence="6">
        <text>Couples ATP hydrolysis with the unwinding of duplex DNA by translocating in the 3'-5' direction.</text>
        <dbReference type="EC" id="5.6.2.4"/>
    </reaction>
</comment>
<dbReference type="GO" id="GO:0004386">
    <property type="term" value="F:helicase activity"/>
    <property type="evidence" value="ECO:0007669"/>
    <property type="project" value="UniProtKB-KW"/>
</dbReference>
<evidence type="ECO:0000256" key="9">
    <source>
        <dbReference type="PROSITE-ProRule" id="PRU00560"/>
    </source>
</evidence>
<dbReference type="Pfam" id="PF00580">
    <property type="entry name" value="UvrD-helicase"/>
    <property type="match status" value="1"/>
</dbReference>
<comment type="caution">
    <text evidence="12">The sequence shown here is derived from an EMBL/GenBank/DDBJ whole genome shotgun (WGS) entry which is preliminary data.</text>
</comment>
<sequence>MFYSSRDPNDVGISHEIFVFEKLREAYKGEHAFGINGFPMFYENGHTNRDIDILFGHKHLGLFVIEVKGIEIDDIIRIRSHNWEMAEGFYCEVMQPFAQALKQRFMLEKYLNKYLQLGKKVNFMTLVALPKITRAEWEKRGFHELAETPIPLFQDDFMSLEALQSRLRLYTTQLQKRLLIEEDWKRLLKVFQVDESETDVAEEVQEQRVTTIEIEQKANEVKKYTVQLFSKLYIINEEQQFEQKRADIATHLREGIKVYLFSPNRTIIAEAKTSWGTFTDKFQLELFAPTITHEPIAFHDIDNGKIDEDVLKKLAHYYEQFNKGQFLAIHCSADINEMITAGAGTGKTHVMIDRILYLIIVARVNLKDIIMITFTNASTNEMRNRLEKKFIELFDLTGRAHFLQFAEEVKTMQISTIHSYAKSVIQTLSHELGYGQSIKLRSFVYEKQQIIQTLVDEYFIQTDVTFFVEHKLKHYEFTKFILKMWEEMEKKGLSGEEIVNLDWGQDKNSLKAIDDLIYYIFKNCEDRLELVKRKQNSVTMGDLIRKLKDFTLGSNKLKQLKQNCFMFIDEFQDSDDVQIEFIAELQKIANYKLFVVGDIKQSIYRFRGADYRSFEELEKLLPVNTSLQKLPLKHNYRSSKDLLQKIDQLFMYWGNMPEPLLTYDATTRLISFEEAKYNQNWIVKPYKYLNDRNKKLGTHIQECLQAIAGTDKKIALLVRTNYEAKSIKEVCKSIGVETLENLDGTFYQSPAVKHFKMLLEGLLYPNEPKYIVNALQTPYFRVIISPQQLMRHNGDRERINEELASLREMTLDPYLTRLREHSVMTIIQMILYNEKVIENLQKYLQVFNPNEKLGQLEAKSYVANLQHLMTLIERTFDQQNLSLHSLVSWLTLQVQTNVTENEPLLDDNESQVTISTVHRSKGLEFDTVILPAVDRNYQSVSASYHIEENEDKNQHRKIGWQIQTEDMTHENIYFEQLNNIELIEQQKEEVRLLYVALTRAKQKLIVFMPETIKPNTWAELLHEAQIGEVN</sequence>
<evidence type="ECO:0000256" key="6">
    <source>
        <dbReference type="ARBA" id="ARBA00034617"/>
    </source>
</evidence>
<evidence type="ECO:0000313" key="13">
    <source>
        <dbReference type="Proteomes" id="UP000308330"/>
    </source>
</evidence>
<evidence type="ECO:0000313" key="12">
    <source>
        <dbReference type="EMBL" id="TKI46246.1"/>
    </source>
</evidence>
<dbReference type="InterPro" id="IPR027417">
    <property type="entry name" value="P-loop_NTPase"/>
</dbReference>
<keyword evidence="4 9" id="KW-0067">ATP-binding</keyword>
<proteinExistence type="predicted"/>
<keyword evidence="5" id="KW-0413">Isomerase</keyword>
<keyword evidence="3 9" id="KW-0347">Helicase</keyword>
<reference evidence="12 13" key="1">
    <citation type="submission" date="2019-04" db="EMBL/GenBank/DDBJ databases">
        <title>Lysinibacillus genome sequencing.</title>
        <authorList>
            <person name="Dunlap C."/>
        </authorList>
    </citation>
    <scope>NUCLEOTIDE SEQUENCE [LARGE SCALE GENOMIC DNA]</scope>
    <source>
        <strain evidence="12 13">KCTC 33042</strain>
    </source>
</reference>
<dbReference type="PANTHER" id="PTHR11070">
    <property type="entry name" value="UVRD / RECB / PCRA DNA HELICASE FAMILY MEMBER"/>
    <property type="match status" value="1"/>
</dbReference>
<feature type="binding site" evidence="9">
    <location>
        <begin position="341"/>
        <end position="348"/>
    </location>
    <ligand>
        <name>ATP</name>
        <dbReference type="ChEBI" id="CHEBI:30616"/>
    </ligand>
</feature>
<dbReference type="PROSITE" id="PS51217">
    <property type="entry name" value="UVRD_HELICASE_CTER"/>
    <property type="match status" value="1"/>
</dbReference>
<dbReference type="Pfam" id="PF13361">
    <property type="entry name" value="UvrD_C"/>
    <property type="match status" value="1"/>
</dbReference>
<protein>
    <recommendedName>
        <fullName evidence="7">DNA 3'-5' helicase</fullName>
        <ecNumber evidence="7">5.6.2.4</ecNumber>
    </recommendedName>
</protein>
<evidence type="ECO:0000256" key="2">
    <source>
        <dbReference type="ARBA" id="ARBA00022801"/>
    </source>
</evidence>
<dbReference type="Gene3D" id="3.40.50.300">
    <property type="entry name" value="P-loop containing nucleotide triphosphate hydrolases"/>
    <property type="match status" value="3"/>
</dbReference>
<evidence type="ECO:0000256" key="1">
    <source>
        <dbReference type="ARBA" id="ARBA00022741"/>
    </source>
</evidence>
<evidence type="ECO:0000256" key="4">
    <source>
        <dbReference type="ARBA" id="ARBA00022840"/>
    </source>
</evidence>
<dbReference type="PROSITE" id="PS51198">
    <property type="entry name" value="UVRD_HELICASE_ATP_BIND"/>
    <property type="match status" value="1"/>
</dbReference>
<dbReference type="RefSeq" id="WP_108031023.1">
    <property type="nucleotide sequence ID" value="NZ_PYUE01000008.1"/>
</dbReference>
<dbReference type="InterPro" id="IPR014016">
    <property type="entry name" value="UvrD-like_ATP-bd"/>
</dbReference>
<evidence type="ECO:0000256" key="5">
    <source>
        <dbReference type="ARBA" id="ARBA00023235"/>
    </source>
</evidence>
<evidence type="ECO:0000259" key="11">
    <source>
        <dbReference type="PROSITE" id="PS51217"/>
    </source>
</evidence>
<evidence type="ECO:0000256" key="8">
    <source>
        <dbReference type="ARBA" id="ARBA00048988"/>
    </source>
</evidence>
<dbReference type="PANTHER" id="PTHR11070:SF23">
    <property type="entry name" value="RECBCD ENZYME SUBUNIT RECB"/>
    <property type="match status" value="1"/>
</dbReference>
<keyword evidence="1 9" id="KW-0547">Nucleotide-binding</keyword>
<dbReference type="EMBL" id="SZPT01000005">
    <property type="protein sequence ID" value="TKI46246.1"/>
    <property type="molecule type" value="Genomic_DNA"/>
</dbReference>
<organism evidence="12 13">
    <name type="scientific">Lysinibacillus tabacifolii</name>
    <dbReference type="NCBI Taxonomy" id="1173107"/>
    <lineage>
        <taxon>Bacteria</taxon>
        <taxon>Bacillati</taxon>
        <taxon>Bacillota</taxon>
        <taxon>Bacilli</taxon>
        <taxon>Bacillales</taxon>
        <taxon>Bacillaceae</taxon>
        <taxon>Lysinibacillus</taxon>
    </lineage>
</organism>
<feature type="domain" description="UvrD-like helicase C-terminal" evidence="11">
    <location>
        <begin position="628"/>
        <end position="922"/>
    </location>
</feature>
<dbReference type="SUPFAM" id="SSF52540">
    <property type="entry name" value="P-loop containing nucleoside triphosphate hydrolases"/>
    <property type="match status" value="1"/>
</dbReference>
<keyword evidence="13" id="KW-1185">Reference proteome</keyword>